<comment type="caution">
    <text evidence="1">The sequence shown here is derived from an EMBL/GenBank/DDBJ whole genome shotgun (WGS) entry which is preliminary data.</text>
</comment>
<dbReference type="AlphaFoldDB" id="A0A2W2F5E1"/>
<reference evidence="1 2" key="1">
    <citation type="submission" date="2018-01" db="EMBL/GenBank/DDBJ databases">
        <title>Draft genome sequence of Jishengella sp. NA12.</title>
        <authorList>
            <person name="Sahin N."/>
            <person name="Ay H."/>
            <person name="Saygin H."/>
        </authorList>
    </citation>
    <scope>NUCLEOTIDE SEQUENCE [LARGE SCALE GENOMIC DNA]</scope>
    <source>
        <strain evidence="1 2">NA12</strain>
    </source>
</reference>
<dbReference type="Proteomes" id="UP000248924">
    <property type="component" value="Unassembled WGS sequence"/>
</dbReference>
<organism evidence="1 2">
    <name type="scientific">Micromonospora craterilacus</name>
    <dbReference type="NCBI Taxonomy" id="1655439"/>
    <lineage>
        <taxon>Bacteria</taxon>
        <taxon>Bacillati</taxon>
        <taxon>Actinomycetota</taxon>
        <taxon>Actinomycetes</taxon>
        <taxon>Micromonosporales</taxon>
        <taxon>Micromonosporaceae</taxon>
        <taxon>Micromonospora</taxon>
    </lineage>
</organism>
<keyword evidence="2" id="KW-1185">Reference proteome</keyword>
<dbReference type="OrthoDB" id="3218567at2"/>
<evidence type="ECO:0000313" key="2">
    <source>
        <dbReference type="Proteomes" id="UP000248924"/>
    </source>
</evidence>
<accession>A0A2W2F5E1</accession>
<name>A0A2W2F5E1_9ACTN</name>
<evidence type="ECO:0000313" key="1">
    <source>
        <dbReference type="EMBL" id="PZG20840.1"/>
    </source>
</evidence>
<sequence length="532" mass="57062">MAFDRGSLVRTLAKTTVAVVLGGPLSGIQELSNAIFDLPKSDPVRSAKPEVLVDRLAAATRAFATGERLPDGLADRVLEQTTNLLARYGLTAAELASVAFDPAAATAIVRARAAEELRALDEADEALCLRLIDDVHTELSRTAADITDLASAYQRRVLADLRSLTRSQDELLLLARLSAQHLLTVGPTPRWEPALYPPSALLRAEFAVVPFWGRQDMLDDLTDWASGPARVAARVYTGAGGMGKTRLLLEACRRMRLAGWRSGFVRTGLPPLSADQVAELGRGVAGVLLVVDYGETRTAQVVRLVAEALDAGVPVRIVLLARSDGDWLLNLRQQPNRVGDFLDGPAMSVLAVPPLATDAAARRTVFDDALTAFAAARGEAEPNLAAVSLDGPHHNRVLYLHMSALAALDGEDASDDQTLLRFALRREQGFWDRSLVEKGYDDLAGKPVRQVAALATLVGELPGPEQAVELFRRAPLMRDRPATAVTAVADLLHDLYPAESWLGGVQPDLLGEHLVGTALRDTPTLLAVLNGA</sequence>
<dbReference type="RefSeq" id="WP_111213286.1">
    <property type="nucleotide sequence ID" value="NZ_POTY01000037.1"/>
</dbReference>
<dbReference type="EMBL" id="POTY01000037">
    <property type="protein sequence ID" value="PZG20840.1"/>
    <property type="molecule type" value="Genomic_DNA"/>
</dbReference>
<proteinExistence type="predicted"/>
<protein>
    <submittedName>
        <fullName evidence="1">Uncharacterized protein</fullName>
    </submittedName>
</protein>
<gene>
    <name evidence="1" type="ORF">C1I95_08740</name>
</gene>